<organism evidence="2 3">
    <name type="scientific">Williamsia marianensis</name>
    <dbReference type="NCBI Taxonomy" id="85044"/>
    <lineage>
        <taxon>Bacteria</taxon>
        <taxon>Bacillati</taxon>
        <taxon>Actinomycetota</taxon>
        <taxon>Actinomycetes</taxon>
        <taxon>Mycobacteriales</taxon>
        <taxon>Nocardiaceae</taxon>
        <taxon>Williamsia</taxon>
    </lineage>
</organism>
<protein>
    <recommendedName>
        <fullName evidence="1">SnoaL-like domain-containing protein</fullName>
    </recommendedName>
</protein>
<accession>A0A2G3PL95</accession>
<evidence type="ECO:0000259" key="1">
    <source>
        <dbReference type="Pfam" id="PF13577"/>
    </source>
</evidence>
<dbReference type="RefSeq" id="WP_099382631.1">
    <property type="nucleotide sequence ID" value="NZ_PEBD01000008.1"/>
</dbReference>
<dbReference type="Gene3D" id="3.10.450.50">
    <property type="match status" value="1"/>
</dbReference>
<proteinExistence type="predicted"/>
<evidence type="ECO:0000313" key="3">
    <source>
        <dbReference type="Proteomes" id="UP000225108"/>
    </source>
</evidence>
<dbReference type="InterPro" id="IPR032710">
    <property type="entry name" value="NTF2-like_dom_sf"/>
</dbReference>
<dbReference type="SUPFAM" id="SSF54427">
    <property type="entry name" value="NTF2-like"/>
    <property type="match status" value="1"/>
</dbReference>
<dbReference type="EMBL" id="PEBD01000008">
    <property type="protein sequence ID" value="PHV66595.1"/>
    <property type="molecule type" value="Genomic_DNA"/>
</dbReference>
<dbReference type="Proteomes" id="UP000225108">
    <property type="component" value="Unassembled WGS sequence"/>
</dbReference>
<sequence length="149" mass="15756">MAENDERAITNLIASYAELVDAGDFAGVGELLAHASFGSGEGSLTGAGAIAEMFGKSVITYDDGTPRTKHVTTNIHLEIDGASAAVRSYFTVLQAVSGLSLQPIIAGRYRDRFTRTADGWQFAERVVTIDLIGDVSGHLRGTRPAPVTD</sequence>
<dbReference type="Pfam" id="PF13577">
    <property type="entry name" value="SnoaL_4"/>
    <property type="match status" value="1"/>
</dbReference>
<gene>
    <name evidence="2" type="ORF">CSW57_09810</name>
</gene>
<reference evidence="2 3" key="1">
    <citation type="submission" date="2017-10" db="EMBL/GenBank/DDBJ databases">
        <title>The draft genome sequence of Williamsia sp. BULT 1.1 isolated from the semi-arid grassland soils from South Africa.</title>
        <authorList>
            <person name="Kabwe M.H."/>
            <person name="Govender N."/>
            <person name="Mutseka Lunga P."/>
            <person name="Vikram S."/>
            <person name="Makhalanyane T.P."/>
        </authorList>
    </citation>
    <scope>NUCLEOTIDE SEQUENCE [LARGE SCALE GENOMIC DNA]</scope>
    <source>
        <strain evidence="2 3">BULT 1.1</strain>
    </source>
</reference>
<feature type="domain" description="SnoaL-like" evidence="1">
    <location>
        <begin position="4"/>
        <end position="125"/>
    </location>
</feature>
<dbReference type="AlphaFoldDB" id="A0A2G3PL95"/>
<evidence type="ECO:0000313" key="2">
    <source>
        <dbReference type="EMBL" id="PHV66595.1"/>
    </source>
</evidence>
<dbReference type="InterPro" id="IPR037401">
    <property type="entry name" value="SnoaL-like"/>
</dbReference>
<dbReference type="CDD" id="cd00531">
    <property type="entry name" value="NTF2_like"/>
    <property type="match status" value="1"/>
</dbReference>
<comment type="caution">
    <text evidence="2">The sequence shown here is derived from an EMBL/GenBank/DDBJ whole genome shotgun (WGS) entry which is preliminary data.</text>
</comment>
<name>A0A2G3PL95_WILMA</name>